<evidence type="ECO:0000256" key="1">
    <source>
        <dbReference type="SAM" id="SignalP"/>
    </source>
</evidence>
<evidence type="ECO:0000313" key="4">
    <source>
        <dbReference type="Proteomes" id="UP000092714"/>
    </source>
</evidence>
<dbReference type="RefSeq" id="WP_055184131.1">
    <property type="nucleotide sequence ID" value="NZ_CABHIH010000001.1"/>
</dbReference>
<sequence length="145" mass="16878">MKRRLSVILILLTFSLIAISCGNMVKTSSGEKGSEIEKSNDIVISIKEQKEKDLTLSIENKTNNEYVYGYEFYLEQENDGKWNNVPFLKDVAFIEIGIILKPMDINNENIKLATYFGKLEKGKYRIIKEFYKDEEKKKVFVEFSL</sequence>
<organism evidence="3 4">
    <name type="scientific">Clostridium paraputrificum</name>
    <dbReference type="NCBI Taxonomy" id="29363"/>
    <lineage>
        <taxon>Bacteria</taxon>
        <taxon>Bacillati</taxon>
        <taxon>Bacillota</taxon>
        <taxon>Clostridia</taxon>
        <taxon>Eubacteriales</taxon>
        <taxon>Clostridiaceae</taxon>
        <taxon>Clostridium</taxon>
    </lineage>
</organism>
<keyword evidence="1" id="KW-0732">Signal</keyword>
<dbReference type="Pfam" id="PF20251">
    <property type="entry name" value="Big_14"/>
    <property type="match status" value="1"/>
</dbReference>
<gene>
    <name evidence="3" type="ORF">CP373A1_05100</name>
</gene>
<reference evidence="3 4" key="1">
    <citation type="submission" date="2016-06" db="EMBL/GenBank/DDBJ databases">
        <authorList>
            <person name="Kjaerup R.B."/>
            <person name="Dalgaard T.S."/>
            <person name="Juul-Madsen H.R."/>
        </authorList>
    </citation>
    <scope>NUCLEOTIDE SEQUENCE [LARGE SCALE GENOMIC DNA]</scope>
    <source>
        <strain evidence="3 4">373-A1</strain>
    </source>
</reference>
<evidence type="ECO:0000313" key="3">
    <source>
        <dbReference type="EMBL" id="OBY11333.1"/>
    </source>
</evidence>
<keyword evidence="4" id="KW-1185">Reference proteome</keyword>
<comment type="caution">
    <text evidence="3">The sequence shown here is derived from an EMBL/GenBank/DDBJ whole genome shotgun (WGS) entry which is preliminary data.</text>
</comment>
<dbReference type="AlphaFoldDB" id="A0A174UVE1"/>
<feature type="chain" id="PRO_5039484765" description="Bacterial Ig-like domain-containing protein" evidence="1">
    <location>
        <begin position="21"/>
        <end position="145"/>
    </location>
</feature>
<protein>
    <recommendedName>
        <fullName evidence="2">Bacterial Ig-like domain-containing protein</fullName>
    </recommendedName>
</protein>
<dbReference type="OrthoDB" id="9779098at2"/>
<name>A0A174UVE1_9CLOT</name>
<dbReference type="PROSITE" id="PS51257">
    <property type="entry name" value="PROKAR_LIPOPROTEIN"/>
    <property type="match status" value="1"/>
</dbReference>
<dbReference type="Proteomes" id="UP000092714">
    <property type="component" value="Unassembled WGS sequence"/>
</dbReference>
<accession>A0A174UVE1</accession>
<evidence type="ECO:0000259" key="2">
    <source>
        <dbReference type="Pfam" id="PF20251"/>
    </source>
</evidence>
<feature type="domain" description="Bacterial Ig-like" evidence="2">
    <location>
        <begin position="48"/>
        <end position="138"/>
    </location>
</feature>
<dbReference type="InterPro" id="IPR046878">
    <property type="entry name" value="Big_14"/>
</dbReference>
<feature type="signal peptide" evidence="1">
    <location>
        <begin position="1"/>
        <end position="20"/>
    </location>
</feature>
<dbReference type="EMBL" id="MAPZ01000014">
    <property type="protein sequence ID" value="OBY11333.1"/>
    <property type="molecule type" value="Genomic_DNA"/>
</dbReference>
<proteinExistence type="predicted"/>